<protein>
    <recommendedName>
        <fullName evidence="1">Spermatogenesis-associated protein 20-like TRX domain-containing protein</fullName>
    </recommendedName>
</protein>
<evidence type="ECO:0000259" key="1">
    <source>
        <dbReference type="Pfam" id="PF03190"/>
    </source>
</evidence>
<dbReference type="Gene3D" id="1.50.10.10">
    <property type="match status" value="1"/>
</dbReference>
<dbReference type="Gene3D" id="3.40.30.10">
    <property type="entry name" value="Glutaredoxin"/>
    <property type="match status" value="1"/>
</dbReference>
<proteinExistence type="predicted"/>
<keyword evidence="3" id="KW-1185">Reference proteome</keyword>
<dbReference type="Proteomes" id="UP000185934">
    <property type="component" value="Chromosome"/>
</dbReference>
<dbReference type="SUPFAM" id="SSF48208">
    <property type="entry name" value="Six-hairpin glycosidases"/>
    <property type="match status" value="1"/>
</dbReference>
<dbReference type="CDD" id="cd02955">
    <property type="entry name" value="SSP411"/>
    <property type="match status" value="1"/>
</dbReference>
<dbReference type="InterPro" id="IPR036249">
    <property type="entry name" value="Thioredoxin-like_sf"/>
</dbReference>
<dbReference type="EMBL" id="CP018258">
    <property type="protein sequence ID" value="APV43423.1"/>
    <property type="molecule type" value="Genomic_DNA"/>
</dbReference>
<dbReference type="AlphaFoldDB" id="A0A1P8F4N9"/>
<dbReference type="KEGG" id="dfo:Dform_00058"/>
<dbReference type="STRING" id="1839801.Dform_00058"/>
<evidence type="ECO:0000313" key="3">
    <source>
        <dbReference type="Proteomes" id="UP000185934"/>
    </source>
</evidence>
<reference evidence="3" key="1">
    <citation type="submission" date="2016-11" db="EMBL/GenBank/DDBJ databases">
        <title>Dehalogenimonas formicexedens sp. nov., a chlorinated alkane respiring bacterium isolated from contaminated groundwater.</title>
        <authorList>
            <person name="Key T.A."/>
            <person name="Bowman K.S."/>
            <person name="Lee I."/>
            <person name="Chun J."/>
            <person name="Albuquerque L."/>
            <person name="da Costa M.S."/>
            <person name="Rainey F.A."/>
            <person name="Moe W.M."/>
        </authorList>
    </citation>
    <scope>NUCLEOTIDE SEQUENCE [LARGE SCALE GENOMIC DNA]</scope>
    <source>
        <strain evidence="3">NSZ-14</strain>
    </source>
</reference>
<sequence length="669" mass="74045">MSNRLAQETSPYLLQHADNPVDWYPWGKDAFDAARAEDKPILLSIGYSACHWCHVMAHESFENRDIAREMNEKFINIKVDREERPDLDEIYMQAVSALTGHGGWPLTVFLTPDGKPFYGSTYFPPEDKHGLPGFPRVLRAIADSYRRQRPQIERAGSQIAAALSAGRASVQPGNSLAPELLDQAYEAIKGTFDRVNGGFGSAPKFPQASVLEFLMRYYHRTKNAEALRMVTLTLDKMAAGGIYDQLGGGFHRYATDAIWVVPHFEKMLYDNALLAGVYLHAFMITQNGVYRKITEETLDYALREMRAPEGGFFSSQDADSEGEEGKYFLWDLKDLSEVFPADKAGIIAGRFGVTPEGQIDGRSVLHLRRESLDDPSLEADKKLMLAKREQRIKPGTDIKVLSGWNGLMIASLAEASCVLDRPDYLQAAIAGADFILDHTVAGHRLRHVYAGGRSKTDAFLQDYAFLAEAFIKLNEVTADIKWLDEAEKLAEFIVDNFWDEEKSALFDTVKGQQETFMRPQSILDSPIPSGGSATTMVLLKIGRITGNPPMTDLAEKLLGLVSREMPQNPQATSHWLNALTLWLSDPFDVVIAGGTDDPATRALLRQGCAGWLPDKLQAGFDPASDNPLAQKGIFKGKSLVNERSAAYVCSGHTCHPPVSDPGLLADLLK</sequence>
<name>A0A1P8F4N9_9CHLR</name>
<dbReference type="InterPro" id="IPR004879">
    <property type="entry name" value="Ssp411-like_TRX"/>
</dbReference>
<dbReference type="InterPro" id="IPR012341">
    <property type="entry name" value="6hp_glycosidase-like_sf"/>
</dbReference>
<dbReference type="RefSeq" id="WP_076003238.1">
    <property type="nucleotide sequence ID" value="NZ_CP018258.1"/>
</dbReference>
<dbReference type="SUPFAM" id="SSF52833">
    <property type="entry name" value="Thioredoxin-like"/>
    <property type="match status" value="1"/>
</dbReference>
<dbReference type="InterPro" id="IPR024705">
    <property type="entry name" value="Ssp411"/>
</dbReference>
<evidence type="ECO:0000313" key="2">
    <source>
        <dbReference type="EMBL" id="APV43423.1"/>
    </source>
</evidence>
<dbReference type="PANTHER" id="PTHR42899:SF1">
    <property type="entry name" value="SPERMATOGENESIS-ASSOCIATED PROTEIN 20"/>
    <property type="match status" value="1"/>
</dbReference>
<dbReference type="PIRSF" id="PIRSF006402">
    <property type="entry name" value="UCP006402_thioredoxin"/>
    <property type="match status" value="1"/>
</dbReference>
<organism evidence="2 3">
    <name type="scientific">Dehalogenimonas formicexedens</name>
    <dbReference type="NCBI Taxonomy" id="1839801"/>
    <lineage>
        <taxon>Bacteria</taxon>
        <taxon>Bacillati</taxon>
        <taxon>Chloroflexota</taxon>
        <taxon>Dehalococcoidia</taxon>
        <taxon>Dehalococcoidales</taxon>
        <taxon>Dehalococcoidaceae</taxon>
        <taxon>Dehalogenimonas</taxon>
    </lineage>
</organism>
<gene>
    <name evidence="2" type="ORF">Dform_00058</name>
</gene>
<dbReference type="InterPro" id="IPR008928">
    <property type="entry name" value="6-hairpin_glycosidase_sf"/>
</dbReference>
<feature type="domain" description="Spermatogenesis-associated protein 20-like TRX" evidence="1">
    <location>
        <begin position="3"/>
        <end position="163"/>
    </location>
</feature>
<dbReference type="OrthoDB" id="9762614at2"/>
<dbReference type="Pfam" id="PF03190">
    <property type="entry name" value="Thioredox_DsbH"/>
    <property type="match status" value="1"/>
</dbReference>
<dbReference type="GO" id="GO:0005975">
    <property type="term" value="P:carbohydrate metabolic process"/>
    <property type="evidence" value="ECO:0007669"/>
    <property type="project" value="InterPro"/>
</dbReference>
<dbReference type="PANTHER" id="PTHR42899">
    <property type="entry name" value="SPERMATOGENESIS-ASSOCIATED PROTEIN 20"/>
    <property type="match status" value="1"/>
</dbReference>
<accession>A0A1P8F4N9</accession>